<protein>
    <submittedName>
        <fullName evidence="2">7859_t:CDS:1</fullName>
    </submittedName>
</protein>
<feature type="compositionally biased region" description="Low complexity" evidence="1">
    <location>
        <begin position="272"/>
        <end position="281"/>
    </location>
</feature>
<organism evidence="2 3">
    <name type="scientific">Diversispora eburnea</name>
    <dbReference type="NCBI Taxonomy" id="1213867"/>
    <lineage>
        <taxon>Eukaryota</taxon>
        <taxon>Fungi</taxon>
        <taxon>Fungi incertae sedis</taxon>
        <taxon>Mucoromycota</taxon>
        <taxon>Glomeromycotina</taxon>
        <taxon>Glomeromycetes</taxon>
        <taxon>Diversisporales</taxon>
        <taxon>Diversisporaceae</taxon>
        <taxon>Diversispora</taxon>
    </lineage>
</organism>
<feature type="compositionally biased region" description="Low complexity" evidence="1">
    <location>
        <begin position="218"/>
        <end position="227"/>
    </location>
</feature>
<feature type="compositionally biased region" description="Low complexity" evidence="1">
    <location>
        <begin position="291"/>
        <end position="300"/>
    </location>
</feature>
<sequence length="370" mass="39814">MSFPPARGHPLNPNTLIDYRCLTAPLNGGGDCPPKPFPCGGYPADSAFGATFNAGQIFDVRFQNPGAQNPTAESDQGRHNGGLCEFSLSYDGGSTWTKIATYHKTCPDVFYGWTVKIPENAPTCDTLGQCIFSWTWINAVGNREFYQNCADVRIIGQSTTPLQKIDFTKANLPEFGNTLTPEGDPANTGNARGSGPLPEDVTANLQPFAPGSPPPPVSNTQPQATDTQPPPPPPASNTQPQATDTQLPPPPVTNTQPQVTDTQPPPPPPPATNTQPQVTDTQPPPPPPPATNTQPQVTDTQPPPPPATNTQPSRTKHLTITLPTDLDIKIKCVRKNRSPYYTISINGNKITLKCKDHSVCRQKKDYIVCK</sequence>
<feature type="compositionally biased region" description="Low complexity" evidence="1">
    <location>
        <begin position="253"/>
        <end position="262"/>
    </location>
</feature>
<evidence type="ECO:0000313" key="2">
    <source>
        <dbReference type="EMBL" id="CAG8485115.1"/>
    </source>
</evidence>
<feature type="region of interest" description="Disordered" evidence="1">
    <location>
        <begin position="173"/>
        <end position="316"/>
    </location>
</feature>
<dbReference type="AlphaFoldDB" id="A0A9N8WCH2"/>
<dbReference type="EMBL" id="CAJVPK010000261">
    <property type="protein sequence ID" value="CAG8485115.1"/>
    <property type="molecule type" value="Genomic_DNA"/>
</dbReference>
<reference evidence="2" key="1">
    <citation type="submission" date="2021-06" db="EMBL/GenBank/DDBJ databases">
        <authorList>
            <person name="Kallberg Y."/>
            <person name="Tangrot J."/>
            <person name="Rosling A."/>
        </authorList>
    </citation>
    <scope>NUCLEOTIDE SEQUENCE</scope>
    <source>
        <strain evidence="2">AZ414A</strain>
    </source>
</reference>
<keyword evidence="3" id="KW-1185">Reference proteome</keyword>
<gene>
    <name evidence="2" type="ORF">DEBURN_LOCUS3871</name>
</gene>
<feature type="compositionally biased region" description="Low complexity" evidence="1">
    <location>
        <begin position="236"/>
        <end position="246"/>
    </location>
</feature>
<evidence type="ECO:0000256" key="1">
    <source>
        <dbReference type="SAM" id="MobiDB-lite"/>
    </source>
</evidence>
<dbReference type="Proteomes" id="UP000789706">
    <property type="component" value="Unassembled WGS sequence"/>
</dbReference>
<dbReference type="PANTHER" id="PTHR36182:SF1">
    <property type="entry name" value="PROTEIN, PUTATIVE (AFU_ORTHOLOGUE AFUA_6G10930)-RELATED"/>
    <property type="match status" value="1"/>
</dbReference>
<accession>A0A9N8WCH2</accession>
<comment type="caution">
    <text evidence="2">The sequence shown here is derived from an EMBL/GenBank/DDBJ whole genome shotgun (WGS) entry which is preliminary data.</text>
</comment>
<proteinExistence type="predicted"/>
<dbReference type="PANTHER" id="PTHR36182">
    <property type="entry name" value="PROTEIN, PUTATIVE (AFU_ORTHOLOGUE AFUA_6G10930)-RELATED"/>
    <property type="match status" value="1"/>
</dbReference>
<name>A0A9N8WCH2_9GLOM</name>
<evidence type="ECO:0000313" key="3">
    <source>
        <dbReference type="Proteomes" id="UP000789706"/>
    </source>
</evidence>
<dbReference type="Gene3D" id="2.70.50.70">
    <property type="match status" value="1"/>
</dbReference>
<dbReference type="OrthoDB" id="2342176at2759"/>